<organism evidence="9 10">
    <name type="scientific">Dendrobium chrysotoxum</name>
    <name type="common">Orchid</name>
    <dbReference type="NCBI Taxonomy" id="161865"/>
    <lineage>
        <taxon>Eukaryota</taxon>
        <taxon>Viridiplantae</taxon>
        <taxon>Streptophyta</taxon>
        <taxon>Embryophyta</taxon>
        <taxon>Tracheophyta</taxon>
        <taxon>Spermatophyta</taxon>
        <taxon>Magnoliopsida</taxon>
        <taxon>Liliopsida</taxon>
        <taxon>Asparagales</taxon>
        <taxon>Orchidaceae</taxon>
        <taxon>Epidendroideae</taxon>
        <taxon>Malaxideae</taxon>
        <taxon>Dendrobiinae</taxon>
        <taxon>Dendrobium</taxon>
    </lineage>
</organism>
<name>A0AAV7HDW2_DENCH</name>
<evidence type="ECO:0000256" key="1">
    <source>
        <dbReference type="ARBA" id="ARBA00022527"/>
    </source>
</evidence>
<accession>A0AAV7HDW2</accession>
<gene>
    <name evidence="9" type="ORF">IEQ34_004275</name>
</gene>
<dbReference type="Proteomes" id="UP000775213">
    <property type="component" value="Unassembled WGS sequence"/>
</dbReference>
<keyword evidence="1" id="KW-0723">Serine/threonine-protein kinase</keyword>
<keyword evidence="5" id="KW-0418">Kinase</keyword>
<keyword evidence="10" id="KW-1185">Reference proteome</keyword>
<keyword evidence="4" id="KW-0547">Nucleotide-binding</keyword>
<dbReference type="InterPro" id="IPR008271">
    <property type="entry name" value="Ser/Thr_kinase_AS"/>
</dbReference>
<evidence type="ECO:0000256" key="3">
    <source>
        <dbReference type="ARBA" id="ARBA00022737"/>
    </source>
</evidence>
<dbReference type="SMART" id="SM00220">
    <property type="entry name" value="S_TKc"/>
    <property type="match status" value="1"/>
</dbReference>
<dbReference type="Pfam" id="PF00069">
    <property type="entry name" value="Pkinase"/>
    <property type="match status" value="1"/>
</dbReference>
<reference evidence="9 10" key="1">
    <citation type="journal article" date="2021" name="Hortic Res">
        <title>Chromosome-scale assembly of the Dendrobium chrysotoxum genome enhances the understanding of orchid evolution.</title>
        <authorList>
            <person name="Zhang Y."/>
            <person name="Zhang G.Q."/>
            <person name="Zhang D."/>
            <person name="Liu X.D."/>
            <person name="Xu X.Y."/>
            <person name="Sun W.H."/>
            <person name="Yu X."/>
            <person name="Zhu X."/>
            <person name="Wang Z.W."/>
            <person name="Zhao X."/>
            <person name="Zhong W.Y."/>
            <person name="Chen H."/>
            <person name="Yin W.L."/>
            <person name="Huang T."/>
            <person name="Niu S.C."/>
            <person name="Liu Z.J."/>
        </authorList>
    </citation>
    <scope>NUCLEOTIDE SEQUENCE [LARGE SCALE GENOMIC DNA]</scope>
    <source>
        <strain evidence="9">Lindl</strain>
    </source>
</reference>
<comment type="caution">
    <text evidence="9">The sequence shown here is derived from an EMBL/GenBank/DDBJ whole genome shotgun (WGS) entry which is preliminary data.</text>
</comment>
<evidence type="ECO:0000313" key="10">
    <source>
        <dbReference type="Proteomes" id="UP000775213"/>
    </source>
</evidence>
<keyword evidence="2" id="KW-0808">Transferase</keyword>
<dbReference type="PROSITE" id="PS50011">
    <property type="entry name" value="PROTEIN_KINASE_DOM"/>
    <property type="match status" value="1"/>
</dbReference>
<keyword evidence="6" id="KW-0067">ATP-binding</keyword>
<keyword evidence="3" id="KW-0677">Repeat</keyword>
<feature type="region of interest" description="Disordered" evidence="7">
    <location>
        <begin position="1"/>
        <end position="24"/>
    </location>
</feature>
<dbReference type="InterPro" id="IPR011009">
    <property type="entry name" value="Kinase-like_dom_sf"/>
</dbReference>
<dbReference type="SUPFAM" id="SSF56112">
    <property type="entry name" value="Protein kinase-like (PK-like)"/>
    <property type="match status" value="1"/>
</dbReference>
<evidence type="ECO:0000313" key="9">
    <source>
        <dbReference type="EMBL" id="KAH0467037.1"/>
    </source>
</evidence>
<dbReference type="GO" id="GO:0005524">
    <property type="term" value="F:ATP binding"/>
    <property type="evidence" value="ECO:0007669"/>
    <property type="project" value="UniProtKB-KW"/>
</dbReference>
<dbReference type="InterPro" id="IPR050205">
    <property type="entry name" value="CDPK_Ser/Thr_kinases"/>
</dbReference>
<evidence type="ECO:0000256" key="4">
    <source>
        <dbReference type="ARBA" id="ARBA00022741"/>
    </source>
</evidence>
<dbReference type="PANTHER" id="PTHR24349">
    <property type="entry name" value="SERINE/THREONINE-PROTEIN KINASE"/>
    <property type="match status" value="1"/>
</dbReference>
<dbReference type="Gene3D" id="1.10.510.10">
    <property type="entry name" value="Transferase(Phosphotransferase) domain 1"/>
    <property type="match status" value="1"/>
</dbReference>
<evidence type="ECO:0000256" key="7">
    <source>
        <dbReference type="SAM" id="MobiDB-lite"/>
    </source>
</evidence>
<evidence type="ECO:0000256" key="5">
    <source>
        <dbReference type="ARBA" id="ARBA00022777"/>
    </source>
</evidence>
<dbReference type="EMBL" id="JAGFBR010000005">
    <property type="protein sequence ID" value="KAH0467037.1"/>
    <property type="molecule type" value="Genomic_DNA"/>
</dbReference>
<evidence type="ECO:0000256" key="2">
    <source>
        <dbReference type="ARBA" id="ARBA00022679"/>
    </source>
</evidence>
<proteinExistence type="predicted"/>
<feature type="compositionally biased region" description="Polar residues" evidence="7">
    <location>
        <begin position="8"/>
        <end position="19"/>
    </location>
</feature>
<dbReference type="PROSITE" id="PS00108">
    <property type="entry name" value="PROTEIN_KINASE_ST"/>
    <property type="match status" value="1"/>
</dbReference>
<sequence>MNVDRDQNCNPDSASSRDQATAHEQLHADFAYQEAHGVVLEKSNGSNSVVFENSGEAASATIPAARRAFHSTVEEGKEEKDVVSKEKKATKFVAVDQVDFEAEQRNYSAGNGEDCEKERRTGGVLYAIVDFVQGKKPTEFASNGFDDREAEENKVCLQEINNRSRLRFQLKALSRHKNLVKFYNACEDALNVYIVVALCEGRELLDRILSRGGRYMEEDAKGIVSQILSVVAFCHLQSIVHRDLKPENFLFTTRDENAYMKIFYFGLSDFIRPDERLNDIVGSAYYVAPEVLHRSYNAEAEIWSIGVITYILLCGSRPFWARTESGMFRKRMMAAQALTHPWLRDGNQLLEPKFCAAAISPYQLEALEGWEQMAMKAFEYFEQEGNSIITVEELVQEMNLSPTTYSIVQDGIRPSNDEKAATSGPDAGGPSVVTGKDRGDYWLKPVTAHVHRSFALCYISPRKFIAD</sequence>
<dbReference type="InterPro" id="IPR000719">
    <property type="entry name" value="Prot_kinase_dom"/>
</dbReference>
<protein>
    <recommendedName>
        <fullName evidence="8">Protein kinase domain-containing protein</fullName>
    </recommendedName>
</protein>
<dbReference type="AlphaFoldDB" id="A0AAV7HDW2"/>
<evidence type="ECO:0000256" key="6">
    <source>
        <dbReference type="ARBA" id="ARBA00022840"/>
    </source>
</evidence>
<dbReference type="GO" id="GO:0004674">
    <property type="term" value="F:protein serine/threonine kinase activity"/>
    <property type="evidence" value="ECO:0007669"/>
    <property type="project" value="UniProtKB-KW"/>
</dbReference>
<evidence type="ECO:0000259" key="8">
    <source>
        <dbReference type="PROSITE" id="PS50011"/>
    </source>
</evidence>
<feature type="domain" description="Protein kinase" evidence="8">
    <location>
        <begin position="69"/>
        <end position="432"/>
    </location>
</feature>